<dbReference type="Pfam" id="PF01370">
    <property type="entry name" value="Epimerase"/>
    <property type="match status" value="1"/>
</dbReference>
<dbReference type="EMBL" id="CP005290">
    <property type="protein sequence ID" value="AGK60067.1"/>
    <property type="molecule type" value="Genomic_DNA"/>
</dbReference>
<evidence type="ECO:0000256" key="1">
    <source>
        <dbReference type="ARBA" id="ARBA00007637"/>
    </source>
</evidence>
<dbReference type="InterPro" id="IPR036291">
    <property type="entry name" value="NAD(P)-bd_dom_sf"/>
</dbReference>
<protein>
    <submittedName>
        <fullName evidence="3">Nucleoside-diphosphate-sugar epimerase</fullName>
    </submittedName>
</protein>
<dbReference type="eggNOG" id="arCOG01372">
    <property type="taxonomic scope" value="Archaea"/>
</dbReference>
<reference evidence="3 4" key="1">
    <citation type="journal article" date="2013" name="Genome Announc.">
        <title>Complete Genome Sequence of the Thermophilic and Facultatively Chemolithoautotrophic Sulfate Reducer Archaeoglobus sulfaticallidus Strain PM70-1T.</title>
        <authorList>
            <person name="Stokke R."/>
            <person name="Hocking W.P."/>
            <person name="Steinsbu B.O."/>
            <person name="Steen I.H."/>
        </authorList>
    </citation>
    <scope>NUCLEOTIDE SEQUENCE [LARGE SCALE GENOMIC DNA]</scope>
    <source>
        <strain evidence="3">PM70-1</strain>
    </source>
</reference>
<dbReference type="Gene3D" id="3.90.25.10">
    <property type="entry name" value="UDP-galactose 4-epimerase, domain 1"/>
    <property type="match status" value="1"/>
</dbReference>
<sequence>MSEMFEEYEGATVLVTGGAGCIGSNLCKVLSELGAKKVIILDDLSASYKWNIPVADNIEFVQGNILDEEKLKQVFYEKPDYVFHLAAHFANQNSVEHPETDLMVNGLGTLKILEYCRLTDVSRVVYASSGCSVYGAQAPLPLKEDFVSLDLDTPYQIHKLLGELYCNYFYNLYELQVARARYFNVYGPGEVPGRYRNVIPNFMYWALNGMPLPITGTGEETRDFTYVSDIVDGTLRCGVVKKAVGEAFNLASETETKIIDLANWINELTGNKAGIVFKERRSWDRSIRRKASIKKAKEMLGYEPKVDIKSGLKKTLEWFKANWENIKQSAEF</sequence>
<evidence type="ECO:0000313" key="4">
    <source>
        <dbReference type="Proteomes" id="UP000013307"/>
    </source>
</evidence>
<name>N0BCW9_9EURY</name>
<evidence type="ECO:0000313" key="3">
    <source>
        <dbReference type="EMBL" id="AGK60067.1"/>
    </source>
</evidence>
<proteinExistence type="inferred from homology"/>
<keyword evidence="4" id="KW-1185">Reference proteome</keyword>
<dbReference type="Gene3D" id="3.40.50.720">
    <property type="entry name" value="NAD(P)-binding Rossmann-like Domain"/>
    <property type="match status" value="1"/>
</dbReference>
<dbReference type="OrthoDB" id="4907at2157"/>
<gene>
    <name evidence="3" type="ORF">Asulf_00031</name>
</gene>
<evidence type="ECO:0000259" key="2">
    <source>
        <dbReference type="Pfam" id="PF01370"/>
    </source>
</evidence>
<accession>N0BCW9</accession>
<comment type="similarity">
    <text evidence="1">Belongs to the NAD(P)-dependent epimerase/dehydratase family.</text>
</comment>
<dbReference type="GeneID" id="15391677"/>
<dbReference type="HOGENOM" id="CLU_007383_1_7_2"/>
<dbReference type="InterPro" id="IPR001509">
    <property type="entry name" value="Epimerase_deHydtase"/>
</dbReference>
<organism evidence="3 4">
    <name type="scientific">Archaeoglobus sulfaticallidus PM70-1</name>
    <dbReference type="NCBI Taxonomy" id="387631"/>
    <lineage>
        <taxon>Archaea</taxon>
        <taxon>Methanobacteriati</taxon>
        <taxon>Methanobacteriota</taxon>
        <taxon>Archaeoglobi</taxon>
        <taxon>Archaeoglobales</taxon>
        <taxon>Archaeoglobaceae</taxon>
        <taxon>Archaeoglobus</taxon>
    </lineage>
</organism>
<dbReference type="Proteomes" id="UP000013307">
    <property type="component" value="Chromosome"/>
</dbReference>
<dbReference type="PANTHER" id="PTHR43000">
    <property type="entry name" value="DTDP-D-GLUCOSE 4,6-DEHYDRATASE-RELATED"/>
    <property type="match status" value="1"/>
</dbReference>
<dbReference type="RefSeq" id="WP_015589666.1">
    <property type="nucleotide sequence ID" value="NC_021169.1"/>
</dbReference>
<feature type="domain" description="NAD-dependent epimerase/dehydratase" evidence="2">
    <location>
        <begin position="13"/>
        <end position="250"/>
    </location>
</feature>
<dbReference type="AlphaFoldDB" id="N0BCW9"/>
<dbReference type="SUPFAM" id="SSF51735">
    <property type="entry name" value="NAD(P)-binding Rossmann-fold domains"/>
    <property type="match status" value="1"/>
</dbReference>
<dbReference type="STRING" id="387631.Asulf_00031"/>
<dbReference type="KEGG" id="ast:Asulf_00031"/>